<proteinExistence type="predicted"/>
<dbReference type="EMBL" id="AP019735">
    <property type="protein sequence ID" value="BBL03912.1"/>
    <property type="molecule type" value="Genomic_DNA"/>
</dbReference>
<name>A0A4Y1WSS2_9BACT</name>
<evidence type="ECO:0000313" key="3">
    <source>
        <dbReference type="Proteomes" id="UP000318946"/>
    </source>
</evidence>
<keyword evidence="3" id="KW-1185">Reference proteome</keyword>
<accession>A0A4Y1WSS2</accession>
<feature type="transmembrane region" description="Helical" evidence="1">
    <location>
        <begin position="69"/>
        <end position="93"/>
    </location>
</feature>
<protein>
    <submittedName>
        <fullName evidence="2">Uncharacterized protein</fullName>
    </submittedName>
</protein>
<reference evidence="3" key="1">
    <citation type="submission" date="2019-06" db="EMBL/GenBank/DDBJ databases">
        <title>Alistipes onderdonkii subsp. vulgaris subsp. nov., Alistipes dispar sp. nov. and Alistipes communis sp. nov., isolated from human faeces, and creation of Alistipes onderdonkii subsp. onderdonkii subsp. nov.</title>
        <authorList>
            <person name="Sakamoto M."/>
            <person name="Ikeyama N."/>
            <person name="Ogata Y."/>
            <person name="Suda W."/>
            <person name="Iino T."/>
            <person name="Hattori M."/>
            <person name="Ohkuma M."/>
        </authorList>
    </citation>
    <scope>NUCLEOTIDE SEQUENCE [LARGE SCALE GENOMIC DNA]</scope>
    <source>
        <strain evidence="3">5CBH24</strain>
    </source>
</reference>
<keyword evidence="1" id="KW-0812">Transmembrane</keyword>
<keyword evidence="1" id="KW-1133">Transmembrane helix</keyword>
<feature type="transmembrane region" description="Helical" evidence="1">
    <location>
        <begin position="42"/>
        <end position="63"/>
    </location>
</feature>
<gene>
    <name evidence="2" type="ORF">A5CBH24_12250</name>
</gene>
<feature type="transmembrane region" description="Helical" evidence="1">
    <location>
        <begin position="6"/>
        <end position="30"/>
    </location>
</feature>
<dbReference type="AlphaFoldDB" id="A0A4Y1WSS2"/>
<sequence length="279" mass="30950">MKNILTPYILQTIIICSTIISLAFIAVAAYRVYKKQKRDAGMYMFMSGVVVFVMVMIFSHAFYDNRNVLDFISLASALISIILAVITIVYSFYTNSRSTGQIETLNNAARSVEKATDSYSHTADSLHENIQKIISAVNRVEQKTDLILGASKATNAGNNQNFVNFDLNAYILGFINVASPLGNMLLYACIKSKDANKALQLNIIGSSETMAYCGGFLIAATSAGLVTAFIDFENWTVSTTNYIESVKHHIDEWITRNTGNQFIVDLKDKIDKYFDSVSN</sequence>
<dbReference type="GeneID" id="78341945"/>
<organism evidence="2 3">
    <name type="scientific">Alistipes communis</name>
    <dbReference type="NCBI Taxonomy" id="2585118"/>
    <lineage>
        <taxon>Bacteria</taxon>
        <taxon>Pseudomonadati</taxon>
        <taxon>Bacteroidota</taxon>
        <taxon>Bacteroidia</taxon>
        <taxon>Bacteroidales</taxon>
        <taxon>Rikenellaceae</taxon>
        <taxon>Alistipes</taxon>
    </lineage>
</organism>
<dbReference type="KEGG" id="acou:A5CBH24_12250"/>
<dbReference type="RefSeq" id="WP_179952788.1">
    <property type="nucleotide sequence ID" value="NZ_AP019735.1"/>
</dbReference>
<dbReference type="Proteomes" id="UP000318946">
    <property type="component" value="Chromosome"/>
</dbReference>
<evidence type="ECO:0000256" key="1">
    <source>
        <dbReference type="SAM" id="Phobius"/>
    </source>
</evidence>
<keyword evidence="1" id="KW-0472">Membrane</keyword>
<evidence type="ECO:0000313" key="2">
    <source>
        <dbReference type="EMBL" id="BBL03912.1"/>
    </source>
</evidence>